<feature type="non-terminal residue" evidence="1">
    <location>
        <position position="1"/>
    </location>
</feature>
<feature type="non-terminal residue" evidence="1">
    <location>
        <position position="84"/>
    </location>
</feature>
<dbReference type="EMBL" id="JAVREH010000271">
    <property type="protein sequence ID" value="MDT0264651.1"/>
    <property type="molecule type" value="Genomic_DNA"/>
</dbReference>
<evidence type="ECO:0000313" key="1">
    <source>
        <dbReference type="EMBL" id="MDT0264651.1"/>
    </source>
</evidence>
<dbReference type="RefSeq" id="WP_311425774.1">
    <property type="nucleotide sequence ID" value="NZ_JAVREH010000271.1"/>
</dbReference>
<keyword evidence="2" id="KW-1185">Reference proteome</keyword>
<accession>A0ABU2JIR6</accession>
<protein>
    <submittedName>
        <fullName evidence="1">Uncharacterized protein</fullName>
    </submittedName>
</protein>
<name>A0ABU2JIR6_9ACTN</name>
<reference evidence="2" key="1">
    <citation type="submission" date="2023-07" db="EMBL/GenBank/DDBJ databases">
        <title>30 novel species of actinomycetes from the DSMZ collection.</title>
        <authorList>
            <person name="Nouioui I."/>
        </authorList>
    </citation>
    <scope>NUCLEOTIDE SEQUENCE [LARGE SCALE GENOMIC DNA]</scope>
    <source>
        <strain evidence="2">DSM 44399</strain>
    </source>
</reference>
<gene>
    <name evidence="1" type="ORF">RM423_25250</name>
</gene>
<sequence length="84" mass="9110">AAGQPARAVDAAQVALRAGSSEDTPLLDLMIAFDAQGNRAEGDAYVKRILANHDAEVEEDLPPHTFQILNRRDRLSHANPDVVH</sequence>
<proteinExistence type="predicted"/>
<evidence type="ECO:0000313" key="2">
    <source>
        <dbReference type="Proteomes" id="UP001183176"/>
    </source>
</evidence>
<comment type="caution">
    <text evidence="1">The sequence shown here is derived from an EMBL/GenBank/DDBJ whole genome shotgun (WGS) entry which is preliminary data.</text>
</comment>
<organism evidence="1 2">
    <name type="scientific">Jatrophihabitans lederbergiae</name>
    <dbReference type="NCBI Taxonomy" id="3075547"/>
    <lineage>
        <taxon>Bacteria</taxon>
        <taxon>Bacillati</taxon>
        <taxon>Actinomycetota</taxon>
        <taxon>Actinomycetes</taxon>
        <taxon>Jatrophihabitantales</taxon>
        <taxon>Jatrophihabitantaceae</taxon>
        <taxon>Jatrophihabitans</taxon>
    </lineage>
</organism>
<dbReference type="Proteomes" id="UP001183176">
    <property type="component" value="Unassembled WGS sequence"/>
</dbReference>